<evidence type="ECO:0000313" key="4">
    <source>
        <dbReference type="Proteomes" id="UP000652477"/>
    </source>
</evidence>
<dbReference type="Proteomes" id="UP000652477">
    <property type="component" value="Unassembled WGS sequence"/>
</dbReference>
<keyword evidence="4" id="KW-1185">Reference proteome</keyword>
<protein>
    <recommendedName>
        <fullName evidence="5">X-X-X-Leu-X-X-Gly heptad repeats</fullName>
    </recommendedName>
</protein>
<evidence type="ECO:0000256" key="1">
    <source>
        <dbReference type="SAM" id="MobiDB-lite"/>
    </source>
</evidence>
<dbReference type="InterPro" id="IPR023908">
    <property type="entry name" value="xxxLxxG_rpt"/>
</dbReference>
<evidence type="ECO:0000256" key="2">
    <source>
        <dbReference type="SAM" id="SignalP"/>
    </source>
</evidence>
<organism evidence="3 4">
    <name type="scientific">Mediterraneibacter hominis</name>
    <dbReference type="NCBI Taxonomy" id="2763054"/>
    <lineage>
        <taxon>Bacteria</taxon>
        <taxon>Bacillati</taxon>
        <taxon>Bacillota</taxon>
        <taxon>Clostridia</taxon>
        <taxon>Lachnospirales</taxon>
        <taxon>Lachnospiraceae</taxon>
        <taxon>Mediterraneibacter</taxon>
    </lineage>
</organism>
<dbReference type="AlphaFoldDB" id="A0A923LJM5"/>
<dbReference type="EMBL" id="JACOPF010000003">
    <property type="protein sequence ID" value="MBC5690073.1"/>
    <property type="molecule type" value="Genomic_DNA"/>
</dbReference>
<gene>
    <name evidence="3" type="ORF">H8S37_14235</name>
</gene>
<dbReference type="NCBIfam" id="TIGR03057">
    <property type="entry name" value="xxxLxxG_by_4"/>
    <property type="match status" value="1"/>
</dbReference>
<sequence>MKNREYRMLIAGALLLALTVGSFTSQPLYAKESSGSIETEEVSKPADNTEATSKAGGTTEVRPVKDETVYAKVNGQGAVESVIVSDQLRNVTNKTDIQDTSQLQNIKNVKGDETFSNDDEKLVWNGQGKDIVYQGTTEEKLPVGIEITYELDGKQINAEELEGKSGHLVMRYTYKNISRENTGGYVPFLMATGVVFDGDVFSNVAVTNGKLLSDGSRDMAVGIGMPQMQEELGTDLLDIPEYFEIEADVKEYQAPEAITIAANDVFNEIDTEQFNSISDLKSSMAELQSAANQLVSGSGELKTGLDTLLSSSGTLTDGIQDLVNGGAELKEGTLTLADGAQQVTDGLGTASSQVSSVLAPGAASLDAGATQMQQQLEVQLPTLSGSIADLNTGIGEVAAGAKALNENMETVASGAQSVSSGIDGLAGSTGTLYAGAESVYTYLNTMSSEMGAIDTTSSQEEIAALQNLVDSGAVTGETAAALEDVIASLSTEQQTRDSVNVQRQAQGTAAPAEVLAAAEAVKNGLYTADQALNGEQGLAAGAQTLSTALSTQGAVGSGIAQLDAALNQGNPATGTPGIAAGMQSLETAVSGEEGLVAQVSEGMTQLKGGTSSLLAGVEGEDGLAAGLSALYTGANGLSEGAEALNSGANTLTAGLGTLQSGSGALIDGVVQLDEGAAALNDGMLQFNEEGIEKLTDVFEGDVGSLLAKMNEMLDASRKYNNFSGISDEMEGHVKFIFVTE</sequence>
<evidence type="ECO:0000313" key="3">
    <source>
        <dbReference type="EMBL" id="MBC5690073.1"/>
    </source>
</evidence>
<keyword evidence="2" id="KW-0732">Signal</keyword>
<feature type="signal peptide" evidence="2">
    <location>
        <begin position="1"/>
        <end position="30"/>
    </location>
</feature>
<feature type="chain" id="PRO_5037908812" description="X-X-X-Leu-X-X-Gly heptad repeats" evidence="2">
    <location>
        <begin position="31"/>
        <end position="740"/>
    </location>
</feature>
<comment type="caution">
    <text evidence="3">The sequence shown here is derived from an EMBL/GenBank/DDBJ whole genome shotgun (WGS) entry which is preliminary data.</text>
</comment>
<dbReference type="RefSeq" id="WP_186876719.1">
    <property type="nucleotide sequence ID" value="NZ_JACOPF010000003.1"/>
</dbReference>
<feature type="region of interest" description="Disordered" evidence="1">
    <location>
        <begin position="31"/>
        <end position="60"/>
    </location>
</feature>
<reference evidence="3" key="1">
    <citation type="submission" date="2020-08" db="EMBL/GenBank/DDBJ databases">
        <title>Genome public.</title>
        <authorList>
            <person name="Liu C."/>
            <person name="Sun Q."/>
        </authorList>
    </citation>
    <scope>NUCLEOTIDE SEQUENCE</scope>
    <source>
        <strain evidence="3">NSJ-55</strain>
    </source>
</reference>
<proteinExistence type="predicted"/>
<name>A0A923LJM5_9FIRM</name>
<accession>A0A923LJM5</accession>
<evidence type="ECO:0008006" key="5">
    <source>
        <dbReference type="Google" id="ProtNLM"/>
    </source>
</evidence>